<evidence type="ECO:0000259" key="2">
    <source>
        <dbReference type="Pfam" id="PF08245"/>
    </source>
</evidence>
<dbReference type="GO" id="GO:0005524">
    <property type="term" value="F:ATP binding"/>
    <property type="evidence" value="ECO:0007669"/>
    <property type="project" value="InterPro"/>
</dbReference>
<gene>
    <name evidence="3" type="ORF">KQR59_03520</name>
</gene>
<feature type="domain" description="Mur ligase central" evidence="2">
    <location>
        <begin position="177"/>
        <end position="387"/>
    </location>
</feature>
<reference evidence="3 4" key="1">
    <citation type="submission" date="2021-06" db="EMBL/GenBank/DDBJ databases">
        <title>Ulceroglandular infection and bacteremia caused by Francisella salimarina in an immunocompromised patient, France.</title>
        <authorList>
            <person name="Hennebique A."/>
            <person name="Caspar Y."/>
            <person name="Maurin M."/>
            <person name="Boisset S."/>
            <person name="Pelloux I."/>
            <person name="Gallego-Hernanz M.P."/>
            <person name="Burucoa C."/>
            <person name="Cazenave-Roblot F."/>
            <person name="Plouzeau C."/>
            <person name="Rammaert B."/>
        </authorList>
    </citation>
    <scope>NUCLEOTIDE SEQUENCE [LARGE SCALE GENOMIC DNA]</scope>
    <source>
        <strain evidence="3 4">CHUGA-F75</strain>
    </source>
</reference>
<dbReference type="KEGG" id="fsr:KQR59_03520"/>
<name>A0AAJ4TLJ1_9GAMM</name>
<keyword evidence="4" id="KW-1185">Reference proteome</keyword>
<evidence type="ECO:0000313" key="4">
    <source>
        <dbReference type="Proteomes" id="UP000683421"/>
    </source>
</evidence>
<dbReference type="PANTHER" id="PTHR23135">
    <property type="entry name" value="MUR LIGASE FAMILY MEMBER"/>
    <property type="match status" value="1"/>
</dbReference>
<dbReference type="Proteomes" id="UP000683421">
    <property type="component" value="Chromosome"/>
</dbReference>
<dbReference type="Pfam" id="PF08245">
    <property type="entry name" value="Mur_ligase_M"/>
    <property type="match status" value="1"/>
</dbReference>
<evidence type="ECO:0000313" key="3">
    <source>
        <dbReference type="EMBL" id="QWU99958.1"/>
    </source>
</evidence>
<dbReference type="PANTHER" id="PTHR23135:SF18">
    <property type="entry name" value="CYANOPHYCIN SYNTHETASE"/>
    <property type="match status" value="1"/>
</dbReference>
<dbReference type="InterPro" id="IPR004101">
    <property type="entry name" value="Mur_ligase_C"/>
</dbReference>
<protein>
    <submittedName>
        <fullName evidence="3">Mur ligase</fullName>
    </submittedName>
</protein>
<dbReference type="EMBL" id="CP076680">
    <property type="protein sequence ID" value="QWU99958.1"/>
    <property type="molecule type" value="Genomic_DNA"/>
</dbReference>
<sequence>MIPEGYSRRLVGPNLFFKETGTVLDVPLIEHRDKLTELFYQEANRILPVLGWQDIKLTHKFFNNGVRYAMIAPVDITMPACDVIDFIWLSVREGFETGRFKSLQEAQDELMPFINEDKNLTYRKLYELAKSKGFNAFRDKNKAYVGSGTGCYEFDLDNDKIENVDWSKVYDIPAVIVTGTNGKTTTVRLTDYICRTAGKLTGYTSTDWVKVNDELIDEGDYSGPTGHQFVLTNKKVEVALLESARGGLLKRGLIETYVDAAAVTNVSADHLGEDGIETVAELAEAKSIVFRTMGKGSHAIINLDNSYMKERFDKLTCAKIIVTQNPEQHDMDYYLSKSDYACIVENGSFTWTSSDSKQEILPVVDAPLTVKGFAKHNIENAMIAIALSFKLGISFDNIEKALRSYKNDPKVNRGRANIFEFDNKVVVLDYAHNEAGMDALLSMMKAYDKGGKKYLMIGTTGDRKYLIPGINDIIIKHGIDFVVIKETEKYLRGAEPLELPTLIRGDLESKGFDISKTYISHGELTGVKYILDKLEDDDIGIFCCQAELEEVANYLENLAQK</sequence>
<feature type="domain" description="Mur ligase C-terminal" evidence="1">
    <location>
        <begin position="414"/>
        <end position="485"/>
    </location>
</feature>
<dbReference type="InterPro" id="IPR013221">
    <property type="entry name" value="Mur_ligase_cen"/>
</dbReference>
<dbReference type="Pfam" id="PF02875">
    <property type="entry name" value="Mur_ligase_C"/>
    <property type="match status" value="1"/>
</dbReference>
<dbReference type="AlphaFoldDB" id="A0AAJ4TLJ1"/>
<dbReference type="RefSeq" id="WP_216692608.1">
    <property type="nucleotide sequence ID" value="NZ_CP076680.1"/>
</dbReference>
<dbReference type="GO" id="GO:0016881">
    <property type="term" value="F:acid-amino acid ligase activity"/>
    <property type="evidence" value="ECO:0007669"/>
    <property type="project" value="InterPro"/>
</dbReference>
<accession>A0AAJ4TLJ1</accession>
<proteinExistence type="predicted"/>
<evidence type="ECO:0000259" key="1">
    <source>
        <dbReference type="Pfam" id="PF02875"/>
    </source>
</evidence>
<keyword evidence="3" id="KW-0436">Ligase</keyword>
<organism evidence="3 4">
    <name type="scientific">Francisella salimarina</name>
    <dbReference type="NCBI Taxonomy" id="2599927"/>
    <lineage>
        <taxon>Bacteria</taxon>
        <taxon>Pseudomonadati</taxon>
        <taxon>Pseudomonadota</taxon>
        <taxon>Gammaproteobacteria</taxon>
        <taxon>Thiotrichales</taxon>
        <taxon>Francisellaceae</taxon>
        <taxon>Francisella</taxon>
    </lineage>
</organism>